<dbReference type="Proteomes" id="UP000499080">
    <property type="component" value="Unassembled WGS sequence"/>
</dbReference>
<protein>
    <submittedName>
        <fullName evidence="2">Uncharacterized protein</fullName>
    </submittedName>
</protein>
<evidence type="ECO:0000313" key="2">
    <source>
        <dbReference type="EMBL" id="GBN17798.1"/>
    </source>
</evidence>
<evidence type="ECO:0000313" key="3">
    <source>
        <dbReference type="Proteomes" id="UP000499080"/>
    </source>
</evidence>
<sequence>QMFVEENLIDLQRKLERHGSRTTSKACHFSSNEQEDTGNE</sequence>
<comment type="caution">
    <text evidence="2">The sequence shown here is derived from an EMBL/GenBank/DDBJ whole genome shotgun (WGS) entry which is preliminary data.</text>
</comment>
<accession>A0A4Y2LSM9</accession>
<feature type="non-terminal residue" evidence="2">
    <location>
        <position position="1"/>
    </location>
</feature>
<gene>
    <name evidence="2" type="ORF">AVEN_95678_1</name>
</gene>
<dbReference type="EMBL" id="BGPR01006298">
    <property type="protein sequence ID" value="GBN17798.1"/>
    <property type="molecule type" value="Genomic_DNA"/>
</dbReference>
<dbReference type="AlphaFoldDB" id="A0A4Y2LSM9"/>
<organism evidence="2 3">
    <name type="scientific">Araneus ventricosus</name>
    <name type="common">Orbweaver spider</name>
    <name type="synonym">Epeira ventricosa</name>
    <dbReference type="NCBI Taxonomy" id="182803"/>
    <lineage>
        <taxon>Eukaryota</taxon>
        <taxon>Metazoa</taxon>
        <taxon>Ecdysozoa</taxon>
        <taxon>Arthropoda</taxon>
        <taxon>Chelicerata</taxon>
        <taxon>Arachnida</taxon>
        <taxon>Araneae</taxon>
        <taxon>Araneomorphae</taxon>
        <taxon>Entelegynae</taxon>
        <taxon>Araneoidea</taxon>
        <taxon>Araneidae</taxon>
        <taxon>Araneus</taxon>
    </lineage>
</organism>
<feature type="compositionally biased region" description="Polar residues" evidence="1">
    <location>
        <begin position="21"/>
        <end position="32"/>
    </location>
</feature>
<name>A0A4Y2LSM9_ARAVE</name>
<evidence type="ECO:0000256" key="1">
    <source>
        <dbReference type="SAM" id="MobiDB-lite"/>
    </source>
</evidence>
<keyword evidence="3" id="KW-1185">Reference proteome</keyword>
<feature type="region of interest" description="Disordered" evidence="1">
    <location>
        <begin position="16"/>
        <end position="40"/>
    </location>
</feature>
<proteinExistence type="predicted"/>
<reference evidence="2 3" key="1">
    <citation type="journal article" date="2019" name="Sci. Rep.">
        <title>Orb-weaving spider Araneus ventricosus genome elucidates the spidroin gene catalogue.</title>
        <authorList>
            <person name="Kono N."/>
            <person name="Nakamura H."/>
            <person name="Ohtoshi R."/>
            <person name="Moran D.A.P."/>
            <person name="Shinohara A."/>
            <person name="Yoshida Y."/>
            <person name="Fujiwara M."/>
            <person name="Mori M."/>
            <person name="Tomita M."/>
            <person name="Arakawa K."/>
        </authorList>
    </citation>
    <scope>NUCLEOTIDE SEQUENCE [LARGE SCALE GENOMIC DNA]</scope>
</reference>